<dbReference type="GO" id="GO:0045048">
    <property type="term" value="P:protein insertion into ER membrane"/>
    <property type="evidence" value="ECO:0007669"/>
    <property type="project" value="InterPro"/>
</dbReference>
<evidence type="ECO:0000256" key="1">
    <source>
        <dbReference type="ARBA" id="ARBA00005351"/>
    </source>
</evidence>
<dbReference type="OrthoDB" id="10252405at2759"/>
<sequence length="336" mass="36198">MSSAKLEKVLARQKTKIEEGDYYEAHQQLRTVANRYVKANDYTAAIDILASGANMLLKAGQGGSGADLCIYLMETYNKGDVKPDAASKARLVTLLRAFPHNEPSKKKFVGGVVEWSSKTGEFPAGDPDLHHVIGSLYAQEGEVYEAELHLTLGTSESPAVFSDLEYTWYASSDEPSSAASYAARCVFPYLLIFNTRAANKAFLLFTSALSAAHPNGLGVQSISSPSADIRIYPSLPLLNFIGLLLLACQRGGTDLYKQLRAHYAANLKEMPQWEEPLAHIAEKYFGIKLPSAGGGNPMLDMMTNMMMGGNNPFAAARGKKDQGRLGGGGPPAPGVD</sequence>
<dbReference type="PANTHER" id="PTHR12875">
    <property type="entry name" value="GOLGI TO ER TRAFFIC PROTEIN 4 HOMOLOG"/>
    <property type="match status" value="1"/>
</dbReference>
<proteinExistence type="inferred from homology"/>
<accession>A0A6J3M880</accession>
<organism evidence="4">
    <name type="scientific">Dissoconium aciculare CBS 342.82</name>
    <dbReference type="NCBI Taxonomy" id="1314786"/>
    <lineage>
        <taxon>Eukaryota</taxon>
        <taxon>Fungi</taxon>
        <taxon>Dikarya</taxon>
        <taxon>Ascomycota</taxon>
        <taxon>Pezizomycotina</taxon>
        <taxon>Dothideomycetes</taxon>
        <taxon>Dothideomycetidae</taxon>
        <taxon>Mycosphaerellales</taxon>
        <taxon>Dissoconiaceae</taxon>
        <taxon>Dissoconium</taxon>
    </lineage>
</organism>
<reference evidence="4" key="1">
    <citation type="submission" date="2020-01" db="EMBL/GenBank/DDBJ databases">
        <authorList>
            <consortium name="DOE Joint Genome Institute"/>
            <person name="Haridas S."/>
            <person name="Albert R."/>
            <person name="Binder M."/>
            <person name="Bloem J."/>
            <person name="Labutti K."/>
            <person name="Salamov A."/>
            <person name="Andreopoulos B."/>
            <person name="Baker S.E."/>
            <person name="Barry K."/>
            <person name="Bills G."/>
            <person name="Bluhm B.H."/>
            <person name="Cannon C."/>
            <person name="Castanera R."/>
            <person name="Culley D.E."/>
            <person name="Daum C."/>
            <person name="Ezra D."/>
            <person name="Gonzalez J.B."/>
            <person name="Henrissat B."/>
            <person name="Kuo A."/>
            <person name="Liang C."/>
            <person name="Lipzen A."/>
            <person name="Lutzoni F."/>
            <person name="Magnuson J."/>
            <person name="Mondo S."/>
            <person name="Nolan M."/>
            <person name="Ohm R."/>
            <person name="Pangilinan J."/>
            <person name="Park H.-J."/>
            <person name="Ramirez L."/>
            <person name="Alfaro M."/>
            <person name="Sun H."/>
            <person name="Tritt A."/>
            <person name="Yoshinaga Y."/>
            <person name="Zwiers L.-H."/>
            <person name="Turgeon B.G."/>
            <person name="Goodwin S.B."/>
            <person name="Spatafora J.W."/>
            <person name="Crous P.W."/>
            <person name="Grigoriev I.V."/>
        </authorList>
    </citation>
    <scope>NUCLEOTIDE SEQUENCE</scope>
    <source>
        <strain evidence="4">CBS 342.82</strain>
    </source>
</reference>
<dbReference type="InterPro" id="IPR011990">
    <property type="entry name" value="TPR-like_helical_dom_sf"/>
</dbReference>
<dbReference type="Gene3D" id="1.25.40.10">
    <property type="entry name" value="Tetratricopeptide repeat domain"/>
    <property type="match status" value="1"/>
</dbReference>
<reference evidence="4" key="3">
    <citation type="submission" date="2025-08" db="UniProtKB">
        <authorList>
            <consortium name="RefSeq"/>
        </authorList>
    </citation>
    <scope>IDENTIFICATION</scope>
    <source>
        <strain evidence="4">CBS 342.82</strain>
    </source>
</reference>
<dbReference type="AlphaFoldDB" id="A0A6J3M880"/>
<evidence type="ECO:0000313" key="3">
    <source>
        <dbReference type="Proteomes" id="UP000504637"/>
    </source>
</evidence>
<dbReference type="Pfam" id="PF04190">
    <property type="entry name" value="GET4"/>
    <property type="match status" value="1"/>
</dbReference>
<keyword evidence="3" id="KW-1185">Reference proteome</keyword>
<protein>
    <submittedName>
        <fullName evidence="4">DUF410-domain-containing protein</fullName>
    </submittedName>
</protein>
<dbReference type="RefSeq" id="XP_033461109.1">
    <property type="nucleotide sequence ID" value="XM_033608400.1"/>
</dbReference>
<evidence type="ECO:0000256" key="2">
    <source>
        <dbReference type="SAM" id="MobiDB-lite"/>
    </source>
</evidence>
<dbReference type="GO" id="GO:0072380">
    <property type="term" value="C:TRC complex"/>
    <property type="evidence" value="ECO:0007669"/>
    <property type="project" value="TreeGrafter"/>
</dbReference>
<dbReference type="GeneID" id="54366200"/>
<evidence type="ECO:0000313" key="4">
    <source>
        <dbReference type="RefSeq" id="XP_033461109.1"/>
    </source>
</evidence>
<gene>
    <name evidence="4" type="ORF">K489DRAFT_430086</name>
</gene>
<feature type="region of interest" description="Disordered" evidence="2">
    <location>
        <begin position="312"/>
        <end position="336"/>
    </location>
</feature>
<dbReference type="InterPro" id="IPR007317">
    <property type="entry name" value="GET4"/>
</dbReference>
<comment type="similarity">
    <text evidence="1">Belongs to the GET4 family.</text>
</comment>
<dbReference type="Proteomes" id="UP000504637">
    <property type="component" value="Unplaced"/>
</dbReference>
<reference evidence="4" key="2">
    <citation type="submission" date="2020-04" db="EMBL/GenBank/DDBJ databases">
        <authorList>
            <consortium name="NCBI Genome Project"/>
        </authorList>
    </citation>
    <scope>NUCLEOTIDE SEQUENCE</scope>
    <source>
        <strain evidence="4">CBS 342.82</strain>
    </source>
</reference>
<dbReference type="PANTHER" id="PTHR12875:SF0">
    <property type="entry name" value="GOLGI TO ER TRAFFIC PROTEIN 4 HOMOLOG"/>
    <property type="match status" value="1"/>
</dbReference>
<name>A0A6J3M880_9PEZI</name>